<accession>A0A396JAZ9</accession>
<dbReference type="AlphaFoldDB" id="A0A396JAZ9"/>
<gene>
    <name evidence="1" type="ORF">MtrunA17_Chr2g0300111</name>
</gene>
<comment type="caution">
    <text evidence="1">The sequence shown here is derived from an EMBL/GenBank/DDBJ whole genome shotgun (WGS) entry which is preliminary data.</text>
</comment>
<sequence>MNLWRHKIQEMLRLFFLAFHRARIALCWIGLESQSLTFVILSVHLFLCLYSGDIATCDGVGGVEGPPSPPVVGIRVAPEVLGVPPAAPEVLEVPPAAPEVPVLLDALIPDPQREAELYSRFWINTLGENPTLRRISDTISVQSEIDRLIEAALIHSGFNPTRVLRNRHRIRGI</sequence>
<organism evidence="1">
    <name type="scientific">Medicago truncatula</name>
    <name type="common">Barrel medic</name>
    <name type="synonym">Medicago tribuloides</name>
    <dbReference type="NCBI Taxonomy" id="3880"/>
    <lineage>
        <taxon>Eukaryota</taxon>
        <taxon>Viridiplantae</taxon>
        <taxon>Streptophyta</taxon>
        <taxon>Embryophyta</taxon>
        <taxon>Tracheophyta</taxon>
        <taxon>Spermatophyta</taxon>
        <taxon>Magnoliopsida</taxon>
        <taxon>eudicotyledons</taxon>
        <taxon>Gunneridae</taxon>
        <taxon>Pentapetalae</taxon>
        <taxon>rosids</taxon>
        <taxon>fabids</taxon>
        <taxon>Fabales</taxon>
        <taxon>Fabaceae</taxon>
        <taxon>Papilionoideae</taxon>
        <taxon>50 kb inversion clade</taxon>
        <taxon>NPAAA clade</taxon>
        <taxon>Hologalegina</taxon>
        <taxon>IRL clade</taxon>
        <taxon>Trifolieae</taxon>
        <taxon>Medicago</taxon>
    </lineage>
</organism>
<reference evidence="1" key="1">
    <citation type="journal article" date="2018" name="Nat. Plants">
        <title>Whole-genome landscape of Medicago truncatula symbiotic genes.</title>
        <authorList>
            <person name="Pecrix Y."/>
            <person name="Gamas P."/>
            <person name="Carrere S."/>
        </authorList>
    </citation>
    <scope>NUCLEOTIDE SEQUENCE</scope>
    <source>
        <tissue evidence="1">Leaves</tissue>
    </source>
</reference>
<dbReference type="Proteomes" id="UP000265566">
    <property type="component" value="Chromosome 2"/>
</dbReference>
<proteinExistence type="predicted"/>
<evidence type="ECO:0000313" key="1">
    <source>
        <dbReference type="EMBL" id="RHN73588.1"/>
    </source>
</evidence>
<name>A0A396JAZ9_MEDTR</name>
<dbReference type="Gramene" id="rna9415">
    <property type="protein sequence ID" value="RHN73588.1"/>
    <property type="gene ID" value="gene9415"/>
</dbReference>
<dbReference type="EMBL" id="PSQE01000002">
    <property type="protein sequence ID" value="RHN73588.1"/>
    <property type="molecule type" value="Genomic_DNA"/>
</dbReference>
<protein>
    <submittedName>
        <fullName evidence="1">Uncharacterized protein</fullName>
    </submittedName>
</protein>